<reference evidence="4" key="1">
    <citation type="journal article" date="2019" name="Int. J. Syst. Evol. Microbiol.">
        <title>The Global Catalogue of Microorganisms (GCM) 10K type strain sequencing project: providing services to taxonomists for standard genome sequencing and annotation.</title>
        <authorList>
            <consortium name="The Broad Institute Genomics Platform"/>
            <consortium name="The Broad Institute Genome Sequencing Center for Infectious Disease"/>
            <person name="Wu L."/>
            <person name="Ma J."/>
        </authorList>
    </citation>
    <scope>NUCLEOTIDE SEQUENCE [LARGE SCALE GENOMIC DNA]</scope>
    <source>
        <strain evidence="4">JCM 15309</strain>
    </source>
</reference>
<dbReference type="InterPro" id="IPR036513">
    <property type="entry name" value="STAS_dom_sf"/>
</dbReference>
<dbReference type="Gene3D" id="3.30.750.24">
    <property type="entry name" value="STAS domain"/>
    <property type="match status" value="1"/>
</dbReference>
<protein>
    <recommendedName>
        <fullName evidence="2">STAS domain-containing protein</fullName>
    </recommendedName>
</protein>
<organism evidence="3 4">
    <name type="scientific">Nocardioides panacihumi</name>
    <dbReference type="NCBI Taxonomy" id="400774"/>
    <lineage>
        <taxon>Bacteria</taxon>
        <taxon>Bacillati</taxon>
        <taxon>Actinomycetota</taxon>
        <taxon>Actinomycetes</taxon>
        <taxon>Propionibacteriales</taxon>
        <taxon>Nocardioidaceae</taxon>
        <taxon>Nocardioides</taxon>
    </lineage>
</organism>
<evidence type="ECO:0000313" key="4">
    <source>
        <dbReference type="Proteomes" id="UP001500571"/>
    </source>
</evidence>
<feature type="domain" description="STAS" evidence="2">
    <location>
        <begin position="1"/>
        <end position="104"/>
    </location>
</feature>
<evidence type="ECO:0000256" key="1">
    <source>
        <dbReference type="SAM" id="MobiDB-lite"/>
    </source>
</evidence>
<proteinExistence type="predicted"/>
<keyword evidence="4" id="KW-1185">Reference proteome</keyword>
<name>A0ABP5C1G1_9ACTN</name>
<dbReference type="InterPro" id="IPR002645">
    <property type="entry name" value="STAS_dom"/>
</dbReference>
<accession>A0ABP5C1G1</accession>
<dbReference type="Proteomes" id="UP001500571">
    <property type="component" value="Unassembled WGS sequence"/>
</dbReference>
<gene>
    <name evidence="3" type="ORF">GCM10009798_14030</name>
</gene>
<sequence length="120" mass="13247">MVIDGDLDIAARETLAATLRDLEQYAPETLVVDVTAVPFADCSGLRELDRSRRRVEATGRRFRIRDADPALVRVARLAQYVELAETMTSGAPSRRNIAHVRARVGATSHSSKAESAQRRT</sequence>
<evidence type="ECO:0000313" key="3">
    <source>
        <dbReference type="EMBL" id="GAA1955919.1"/>
    </source>
</evidence>
<dbReference type="CDD" id="cd07043">
    <property type="entry name" value="STAS_anti-anti-sigma_factors"/>
    <property type="match status" value="1"/>
</dbReference>
<feature type="compositionally biased region" description="Basic and acidic residues" evidence="1">
    <location>
        <begin position="111"/>
        <end position="120"/>
    </location>
</feature>
<comment type="caution">
    <text evidence="3">The sequence shown here is derived from an EMBL/GenBank/DDBJ whole genome shotgun (WGS) entry which is preliminary data.</text>
</comment>
<dbReference type="Pfam" id="PF13466">
    <property type="entry name" value="STAS_2"/>
    <property type="match status" value="1"/>
</dbReference>
<dbReference type="EMBL" id="BAAAPB010000001">
    <property type="protein sequence ID" value="GAA1955919.1"/>
    <property type="molecule type" value="Genomic_DNA"/>
</dbReference>
<dbReference type="InterPro" id="IPR058548">
    <property type="entry name" value="MlaB-like_STAS"/>
</dbReference>
<dbReference type="PROSITE" id="PS50801">
    <property type="entry name" value="STAS"/>
    <property type="match status" value="1"/>
</dbReference>
<evidence type="ECO:0000259" key="2">
    <source>
        <dbReference type="PROSITE" id="PS50801"/>
    </source>
</evidence>
<dbReference type="SUPFAM" id="SSF52091">
    <property type="entry name" value="SpoIIaa-like"/>
    <property type="match status" value="1"/>
</dbReference>
<feature type="region of interest" description="Disordered" evidence="1">
    <location>
        <begin position="90"/>
        <end position="120"/>
    </location>
</feature>